<reference evidence="2 3" key="1">
    <citation type="submission" date="2019-02" db="EMBL/GenBank/DDBJ databases">
        <title>Genomic Encyclopedia of Type Strains, Phase IV (KMG-IV): sequencing the most valuable type-strain genomes for metagenomic binning, comparative biology and taxonomic classification.</title>
        <authorList>
            <person name="Goeker M."/>
        </authorList>
    </citation>
    <scope>NUCLEOTIDE SEQUENCE [LARGE SCALE GENOMIC DNA]</scope>
    <source>
        <strain evidence="2 3">DSM 19570</strain>
    </source>
</reference>
<accession>A0A4Q7VZH0</accession>
<feature type="signal peptide" evidence="1">
    <location>
        <begin position="1"/>
        <end position="23"/>
    </location>
</feature>
<comment type="caution">
    <text evidence="2">The sequence shown here is derived from an EMBL/GenBank/DDBJ whole genome shotgun (WGS) entry which is preliminary data.</text>
</comment>
<evidence type="ECO:0000313" key="2">
    <source>
        <dbReference type="EMBL" id="RZU02227.1"/>
    </source>
</evidence>
<dbReference type="Proteomes" id="UP000293671">
    <property type="component" value="Unassembled WGS sequence"/>
</dbReference>
<sequence>MTNKLPRRPVLLFLGSLPLAALAQTGPFAALPTLVMPDIDLLEDHPNPALAADNARRVKAVSQQLREGLAQAGLYRLVDPAPAQATITELRAAHANLFECNGCAQSIGKAAGSDLVLVGWVQKVSELILNLNVELREVAGDRTLLNKSVDMRGNNDESWQRAARFMLRDWSEKRAANPRYGLP</sequence>
<proteinExistence type="predicted"/>
<organism evidence="2 3">
    <name type="scientific">Rivibacter subsaxonicus</name>
    <dbReference type="NCBI Taxonomy" id="457575"/>
    <lineage>
        <taxon>Bacteria</taxon>
        <taxon>Pseudomonadati</taxon>
        <taxon>Pseudomonadota</taxon>
        <taxon>Betaproteobacteria</taxon>
        <taxon>Burkholderiales</taxon>
        <taxon>Rivibacter</taxon>
    </lineage>
</organism>
<name>A0A4Q7VZH0_9BURK</name>
<protein>
    <submittedName>
        <fullName evidence="2">Uncharacterized protein DUF2380</fullName>
    </submittedName>
</protein>
<dbReference type="AlphaFoldDB" id="A0A4Q7VZH0"/>
<evidence type="ECO:0000256" key="1">
    <source>
        <dbReference type="SAM" id="SignalP"/>
    </source>
</evidence>
<keyword evidence="3" id="KW-1185">Reference proteome</keyword>
<dbReference type="InterPro" id="IPR021698">
    <property type="entry name" value="DUF3280"/>
</dbReference>
<dbReference type="EMBL" id="SHKP01000004">
    <property type="protein sequence ID" value="RZU02227.1"/>
    <property type="molecule type" value="Genomic_DNA"/>
</dbReference>
<evidence type="ECO:0000313" key="3">
    <source>
        <dbReference type="Proteomes" id="UP000293671"/>
    </source>
</evidence>
<feature type="chain" id="PRO_5020518516" evidence="1">
    <location>
        <begin position="24"/>
        <end position="183"/>
    </location>
</feature>
<dbReference type="RefSeq" id="WP_130430007.1">
    <property type="nucleotide sequence ID" value="NZ_SHKP01000004.1"/>
</dbReference>
<gene>
    <name evidence="2" type="ORF">EV670_0248</name>
</gene>
<dbReference type="Pfam" id="PF11684">
    <property type="entry name" value="DUF3280"/>
    <property type="match status" value="1"/>
</dbReference>
<dbReference type="OrthoDB" id="6162708at2"/>
<keyword evidence="1" id="KW-0732">Signal</keyword>